<keyword evidence="1" id="KW-1133">Transmembrane helix</keyword>
<feature type="transmembrane region" description="Helical" evidence="1">
    <location>
        <begin position="40"/>
        <end position="62"/>
    </location>
</feature>
<accession>E3MV51</accession>
<sequence>MKRILIVAYTVSVSETIFEFTGILTKNGSLRLCFWLTNAIFYYSIVHISLNVTVLLTAILYIPMIIVYGNCFMNLKKCKPQMYVFWQIMAIVVFKIGYLPSIKAVIYTSGLVPSRMQSSMQIKWCCSAHQAAYLNPKILWPEDCDVRHSGLRKDMRNGFGIGDSGIS</sequence>
<reference evidence="2" key="1">
    <citation type="submission" date="2007-07" db="EMBL/GenBank/DDBJ databases">
        <title>PCAP assembly of the Caenorhabditis remanei genome.</title>
        <authorList>
            <consortium name="The Caenorhabditis remanei Sequencing Consortium"/>
            <person name="Wilson R.K."/>
        </authorList>
    </citation>
    <scope>NUCLEOTIDE SEQUENCE [LARGE SCALE GENOMIC DNA]</scope>
    <source>
        <strain evidence="2">PB4641</strain>
    </source>
</reference>
<dbReference type="HOGENOM" id="CLU_1596078_0_0_1"/>
<gene>
    <name evidence="2" type="ORF">CRE_20851</name>
</gene>
<dbReference type="EMBL" id="DS268481">
    <property type="protein sequence ID" value="EFP10019.1"/>
    <property type="molecule type" value="Genomic_DNA"/>
</dbReference>
<name>E3MV51_CAERE</name>
<dbReference type="InterPro" id="IPR018817">
    <property type="entry name" value="7TM_GPCR_serpentine_rcpt_Srz"/>
</dbReference>
<proteinExistence type="predicted"/>
<evidence type="ECO:0000313" key="3">
    <source>
        <dbReference type="Proteomes" id="UP000008281"/>
    </source>
</evidence>
<feature type="transmembrane region" description="Helical" evidence="1">
    <location>
        <begin position="83"/>
        <end position="106"/>
    </location>
</feature>
<evidence type="ECO:0000313" key="2">
    <source>
        <dbReference type="EMBL" id="EFP10019.1"/>
    </source>
</evidence>
<keyword evidence="1" id="KW-0812">Transmembrane</keyword>
<keyword evidence="3" id="KW-1185">Reference proteome</keyword>
<keyword evidence="1" id="KW-0472">Membrane</keyword>
<dbReference type="InParanoid" id="E3MV51"/>
<dbReference type="AlphaFoldDB" id="E3MV51"/>
<organism evidence="3">
    <name type="scientific">Caenorhabditis remanei</name>
    <name type="common">Caenorhabditis vulgaris</name>
    <dbReference type="NCBI Taxonomy" id="31234"/>
    <lineage>
        <taxon>Eukaryota</taxon>
        <taxon>Metazoa</taxon>
        <taxon>Ecdysozoa</taxon>
        <taxon>Nematoda</taxon>
        <taxon>Chromadorea</taxon>
        <taxon>Rhabditida</taxon>
        <taxon>Rhabditina</taxon>
        <taxon>Rhabditomorpha</taxon>
        <taxon>Rhabditoidea</taxon>
        <taxon>Rhabditidae</taxon>
        <taxon>Peloderinae</taxon>
        <taxon>Caenorhabditis</taxon>
    </lineage>
</organism>
<protein>
    <submittedName>
        <fullName evidence="2">Uncharacterized protein</fullName>
    </submittedName>
</protein>
<evidence type="ECO:0000256" key="1">
    <source>
        <dbReference type="SAM" id="Phobius"/>
    </source>
</evidence>
<dbReference type="Pfam" id="PF10325">
    <property type="entry name" value="7TM_GPCR_Srz"/>
    <property type="match status" value="1"/>
</dbReference>
<dbReference type="Proteomes" id="UP000008281">
    <property type="component" value="Unassembled WGS sequence"/>
</dbReference>